<dbReference type="WBParaSite" id="NBR_0000797501-mRNA-1">
    <property type="protein sequence ID" value="NBR_0000797501-mRNA-1"/>
    <property type="gene ID" value="NBR_0000797501"/>
</dbReference>
<accession>A0A0N4XY44</accession>
<name>A0A0N4XY44_NIPBR</name>
<dbReference type="EMBL" id="UYSL01019949">
    <property type="protein sequence ID" value="VDL71565.1"/>
    <property type="molecule type" value="Genomic_DNA"/>
</dbReference>
<protein>
    <submittedName>
        <fullName evidence="1 3">Uncharacterized protein</fullName>
    </submittedName>
</protein>
<gene>
    <name evidence="1" type="ORF">NBR_LOCUS7976</name>
</gene>
<dbReference type="Proteomes" id="UP000271162">
    <property type="component" value="Unassembled WGS sequence"/>
</dbReference>
<sequence length="88" mass="9679">MLLDARKSGSYRQVPLAQGIEQHPGSTLCTEMTEYTEEMLLGSPVENGGEDAANDVDQCTSQRVSTSAVLKKCEQWRDISKNLAYIAI</sequence>
<reference evidence="3" key="1">
    <citation type="submission" date="2017-02" db="UniProtKB">
        <authorList>
            <consortium name="WormBaseParasite"/>
        </authorList>
    </citation>
    <scope>IDENTIFICATION</scope>
</reference>
<dbReference type="AlphaFoldDB" id="A0A0N4XY44"/>
<keyword evidence="2" id="KW-1185">Reference proteome</keyword>
<evidence type="ECO:0000313" key="2">
    <source>
        <dbReference type="Proteomes" id="UP000271162"/>
    </source>
</evidence>
<reference evidence="1 2" key="2">
    <citation type="submission" date="2018-11" db="EMBL/GenBank/DDBJ databases">
        <authorList>
            <consortium name="Pathogen Informatics"/>
        </authorList>
    </citation>
    <scope>NUCLEOTIDE SEQUENCE [LARGE SCALE GENOMIC DNA]</scope>
</reference>
<evidence type="ECO:0000313" key="3">
    <source>
        <dbReference type="WBParaSite" id="NBR_0000797501-mRNA-1"/>
    </source>
</evidence>
<organism evidence="3">
    <name type="scientific">Nippostrongylus brasiliensis</name>
    <name type="common">Rat hookworm</name>
    <dbReference type="NCBI Taxonomy" id="27835"/>
    <lineage>
        <taxon>Eukaryota</taxon>
        <taxon>Metazoa</taxon>
        <taxon>Ecdysozoa</taxon>
        <taxon>Nematoda</taxon>
        <taxon>Chromadorea</taxon>
        <taxon>Rhabditida</taxon>
        <taxon>Rhabditina</taxon>
        <taxon>Rhabditomorpha</taxon>
        <taxon>Strongyloidea</taxon>
        <taxon>Heligmosomidae</taxon>
        <taxon>Nippostrongylus</taxon>
    </lineage>
</organism>
<evidence type="ECO:0000313" key="1">
    <source>
        <dbReference type="EMBL" id="VDL71565.1"/>
    </source>
</evidence>
<proteinExistence type="predicted"/>